<proteinExistence type="predicted"/>
<dbReference type="GO" id="GO:0046872">
    <property type="term" value="F:metal ion binding"/>
    <property type="evidence" value="ECO:0007669"/>
    <property type="project" value="UniProtKB-KW"/>
</dbReference>
<dbReference type="GO" id="GO:0016787">
    <property type="term" value="F:hydrolase activity"/>
    <property type="evidence" value="ECO:0007669"/>
    <property type="project" value="UniProtKB-KW"/>
</dbReference>
<feature type="non-terminal residue" evidence="11">
    <location>
        <position position="111"/>
    </location>
</feature>
<dbReference type="PANTHER" id="PTHR42648">
    <property type="entry name" value="TRANSPOSASE, PUTATIVE-RELATED"/>
    <property type="match status" value="1"/>
</dbReference>
<evidence type="ECO:0000256" key="4">
    <source>
        <dbReference type="ARBA" id="ARBA00022801"/>
    </source>
</evidence>
<dbReference type="GO" id="GO:0006310">
    <property type="term" value="P:DNA recombination"/>
    <property type="evidence" value="ECO:0007669"/>
    <property type="project" value="UniProtKB-KW"/>
</dbReference>
<evidence type="ECO:0000256" key="8">
    <source>
        <dbReference type="ARBA" id="ARBA00022932"/>
    </source>
</evidence>
<evidence type="ECO:0000259" key="10">
    <source>
        <dbReference type="PROSITE" id="PS50994"/>
    </source>
</evidence>
<evidence type="ECO:0000256" key="1">
    <source>
        <dbReference type="ARBA" id="ARBA00022722"/>
    </source>
</evidence>
<dbReference type="AlphaFoldDB" id="A0AA38FI89"/>
<evidence type="ECO:0000256" key="3">
    <source>
        <dbReference type="ARBA" id="ARBA00022759"/>
    </source>
</evidence>
<dbReference type="InterPro" id="IPR012337">
    <property type="entry name" value="RNaseH-like_sf"/>
</dbReference>
<evidence type="ECO:0000256" key="5">
    <source>
        <dbReference type="ARBA" id="ARBA00022842"/>
    </source>
</evidence>
<accession>A0AA38FI89</accession>
<keyword evidence="2" id="KW-0479">Metal-binding</keyword>
<keyword evidence="12" id="KW-1185">Reference proteome</keyword>
<protein>
    <recommendedName>
        <fullName evidence="10">Integrase catalytic domain-containing protein</fullName>
    </recommendedName>
</protein>
<keyword evidence="9" id="KW-0233">DNA recombination</keyword>
<evidence type="ECO:0000256" key="6">
    <source>
        <dbReference type="ARBA" id="ARBA00022908"/>
    </source>
</evidence>
<gene>
    <name evidence="11" type="ORF">KI387_014759</name>
</gene>
<keyword evidence="7" id="KW-0695">RNA-directed DNA polymerase</keyword>
<name>A0AA38FI89_TAXCH</name>
<evidence type="ECO:0000313" key="12">
    <source>
        <dbReference type="Proteomes" id="UP000824469"/>
    </source>
</evidence>
<dbReference type="GO" id="GO:0003676">
    <property type="term" value="F:nucleic acid binding"/>
    <property type="evidence" value="ECO:0007669"/>
    <property type="project" value="InterPro"/>
</dbReference>
<evidence type="ECO:0000256" key="9">
    <source>
        <dbReference type="ARBA" id="ARBA00023172"/>
    </source>
</evidence>
<dbReference type="OMA" id="FCKTWIY"/>
<reference evidence="11 12" key="1">
    <citation type="journal article" date="2021" name="Nat. Plants">
        <title>The Taxus genome provides insights into paclitaxel biosynthesis.</title>
        <authorList>
            <person name="Xiong X."/>
            <person name="Gou J."/>
            <person name="Liao Q."/>
            <person name="Li Y."/>
            <person name="Zhou Q."/>
            <person name="Bi G."/>
            <person name="Li C."/>
            <person name="Du R."/>
            <person name="Wang X."/>
            <person name="Sun T."/>
            <person name="Guo L."/>
            <person name="Liang H."/>
            <person name="Lu P."/>
            <person name="Wu Y."/>
            <person name="Zhang Z."/>
            <person name="Ro D.K."/>
            <person name="Shang Y."/>
            <person name="Huang S."/>
            <person name="Yan J."/>
        </authorList>
    </citation>
    <scope>NUCLEOTIDE SEQUENCE [LARGE SCALE GENOMIC DNA]</scope>
    <source>
        <strain evidence="11">Ta-2019</strain>
    </source>
</reference>
<dbReference type="PROSITE" id="PS50994">
    <property type="entry name" value="INTEGRASE"/>
    <property type="match status" value="1"/>
</dbReference>
<dbReference type="InterPro" id="IPR001584">
    <property type="entry name" value="Integrase_cat-core"/>
</dbReference>
<keyword evidence="8" id="KW-0808">Transferase</keyword>
<keyword evidence="1" id="KW-0540">Nuclease</keyword>
<dbReference type="Gene3D" id="3.30.420.10">
    <property type="entry name" value="Ribonuclease H-like superfamily/Ribonuclease H"/>
    <property type="match status" value="1"/>
</dbReference>
<dbReference type="GO" id="GO:0004519">
    <property type="term" value="F:endonuclease activity"/>
    <property type="evidence" value="ECO:0007669"/>
    <property type="project" value="UniProtKB-KW"/>
</dbReference>
<dbReference type="SUPFAM" id="SSF53098">
    <property type="entry name" value="Ribonuclease H-like"/>
    <property type="match status" value="1"/>
</dbReference>
<dbReference type="PANTHER" id="PTHR42648:SF11">
    <property type="entry name" value="TRANSPOSON TY4-P GAG-POL POLYPROTEIN"/>
    <property type="match status" value="1"/>
</dbReference>
<keyword evidence="6" id="KW-0229">DNA integration</keyword>
<dbReference type="InterPro" id="IPR039537">
    <property type="entry name" value="Retrotran_Ty1/copia-like"/>
</dbReference>
<keyword evidence="8" id="KW-0239">DNA-directed DNA polymerase</keyword>
<dbReference type="Proteomes" id="UP000824469">
    <property type="component" value="Unassembled WGS sequence"/>
</dbReference>
<keyword evidence="8" id="KW-0548">Nucleotidyltransferase</keyword>
<feature type="domain" description="Integrase catalytic" evidence="10">
    <location>
        <begin position="35"/>
        <end position="111"/>
    </location>
</feature>
<dbReference type="GO" id="GO:0003887">
    <property type="term" value="F:DNA-directed DNA polymerase activity"/>
    <property type="evidence" value="ECO:0007669"/>
    <property type="project" value="UniProtKB-KW"/>
</dbReference>
<keyword evidence="5" id="KW-0460">Magnesium</keyword>
<dbReference type="EMBL" id="JAHRHJ020000009">
    <property type="protein sequence ID" value="KAH9303176.1"/>
    <property type="molecule type" value="Genomic_DNA"/>
</dbReference>
<dbReference type="InterPro" id="IPR036397">
    <property type="entry name" value="RNaseH_sf"/>
</dbReference>
<keyword evidence="3" id="KW-0255">Endonuclease</keyword>
<evidence type="ECO:0000313" key="11">
    <source>
        <dbReference type="EMBL" id="KAH9303176.1"/>
    </source>
</evidence>
<evidence type="ECO:0000256" key="7">
    <source>
        <dbReference type="ARBA" id="ARBA00022918"/>
    </source>
</evidence>
<comment type="caution">
    <text evidence="11">The sequence shown here is derived from an EMBL/GenBank/DDBJ whole genome shotgun (WGS) entry which is preliminary data.</text>
</comment>
<keyword evidence="4" id="KW-0378">Hydrolase</keyword>
<evidence type="ECO:0000256" key="2">
    <source>
        <dbReference type="ARBA" id="ARBA00022723"/>
    </source>
</evidence>
<organism evidence="11 12">
    <name type="scientific">Taxus chinensis</name>
    <name type="common">Chinese yew</name>
    <name type="synonym">Taxus wallichiana var. chinensis</name>
    <dbReference type="NCBI Taxonomy" id="29808"/>
    <lineage>
        <taxon>Eukaryota</taxon>
        <taxon>Viridiplantae</taxon>
        <taxon>Streptophyta</taxon>
        <taxon>Embryophyta</taxon>
        <taxon>Tracheophyta</taxon>
        <taxon>Spermatophyta</taxon>
        <taxon>Pinopsida</taxon>
        <taxon>Pinidae</taxon>
        <taxon>Conifers II</taxon>
        <taxon>Cupressales</taxon>
        <taxon>Taxaceae</taxon>
        <taxon>Taxus</taxon>
    </lineage>
</organism>
<sequence>MVNGLPRVKFSKGLCEGCTLGKHPEKNFDKGKSWRATRPLDLVHNNVSGPFPSPSFTRALYVLTFIDDYSRYTWVYFLKLKFEVFEHFQDFKALAEKQAERSIKVLRTDNG</sequence>
<dbReference type="GO" id="GO:0003964">
    <property type="term" value="F:RNA-directed DNA polymerase activity"/>
    <property type="evidence" value="ECO:0007669"/>
    <property type="project" value="UniProtKB-KW"/>
</dbReference>
<dbReference type="GO" id="GO:0015074">
    <property type="term" value="P:DNA integration"/>
    <property type="evidence" value="ECO:0007669"/>
    <property type="project" value="UniProtKB-KW"/>
</dbReference>